<dbReference type="Proteomes" id="UP001465976">
    <property type="component" value="Unassembled WGS sequence"/>
</dbReference>
<evidence type="ECO:0000313" key="2">
    <source>
        <dbReference type="Proteomes" id="UP001465976"/>
    </source>
</evidence>
<protein>
    <submittedName>
        <fullName evidence="1">Uncharacterized protein</fullName>
    </submittedName>
</protein>
<reference evidence="1 2" key="1">
    <citation type="submission" date="2024-02" db="EMBL/GenBank/DDBJ databases">
        <title>A draft genome for the cacao thread blight pathogen Marasmius crinis-equi.</title>
        <authorList>
            <person name="Cohen S.P."/>
            <person name="Baruah I.K."/>
            <person name="Amoako-Attah I."/>
            <person name="Bukari Y."/>
            <person name="Meinhardt L.W."/>
            <person name="Bailey B.A."/>
        </authorList>
    </citation>
    <scope>NUCLEOTIDE SEQUENCE [LARGE SCALE GENOMIC DNA]</scope>
    <source>
        <strain evidence="1 2">GH-76</strain>
    </source>
</reference>
<evidence type="ECO:0000313" key="1">
    <source>
        <dbReference type="EMBL" id="KAL0568651.1"/>
    </source>
</evidence>
<sequence length="433" mass="49258">MDGLIRNQTPIDPALLRVALKRYPTIQKAISAVIHLGKQHGSLDITQREPGWTLIHALGSLVYAMRCPGSQTASDAVDMIKAHWELYVAPWVGALLRVMTFDESRTQNAAEIIEHALVAIPQLITCNARSTAGQPAGEFNRMHAQALYLRPLLIRIWFNLLHERHRETRNWTISLSYYNTGLYVEFQDWSSDPSRALSYLDNSLTEHRAGIILITHLNELRKTIRTFDLDGFQQLGKFLSLVAASGPLAPHAPFYMRSVARRMVSALVKLLRLLPFKWRNLPPLQSPHFEWVHRTVALIVGHLAEGMALGRLWVEEALDAGLIPAILKANPIYSIYEEVVGSGIGAEQTIVRLLGNLTLYIYPYLLWPSMTRRVLRWSKKIQSSRSEDITRDKSQARRTDWWASWEGIEDQARTFHSVMAELKARQCICSNVQ</sequence>
<comment type="caution">
    <text evidence="1">The sequence shown here is derived from an EMBL/GenBank/DDBJ whole genome shotgun (WGS) entry which is preliminary data.</text>
</comment>
<dbReference type="EMBL" id="JBAHYK010001288">
    <property type="protein sequence ID" value="KAL0568651.1"/>
    <property type="molecule type" value="Genomic_DNA"/>
</dbReference>
<gene>
    <name evidence="1" type="ORF">V5O48_013336</name>
</gene>
<proteinExistence type="predicted"/>
<name>A0ABR3F0C4_9AGAR</name>
<keyword evidence="2" id="KW-1185">Reference proteome</keyword>
<feature type="non-terminal residue" evidence="1">
    <location>
        <position position="433"/>
    </location>
</feature>
<accession>A0ABR3F0C4</accession>
<organism evidence="1 2">
    <name type="scientific">Marasmius crinis-equi</name>
    <dbReference type="NCBI Taxonomy" id="585013"/>
    <lineage>
        <taxon>Eukaryota</taxon>
        <taxon>Fungi</taxon>
        <taxon>Dikarya</taxon>
        <taxon>Basidiomycota</taxon>
        <taxon>Agaricomycotina</taxon>
        <taxon>Agaricomycetes</taxon>
        <taxon>Agaricomycetidae</taxon>
        <taxon>Agaricales</taxon>
        <taxon>Marasmiineae</taxon>
        <taxon>Marasmiaceae</taxon>
        <taxon>Marasmius</taxon>
    </lineage>
</organism>